<feature type="domain" description="Yeast cell wall synthesis Kre9/Knh1-like N-terminal" evidence="3">
    <location>
        <begin position="45"/>
        <end position="138"/>
    </location>
</feature>
<name>A0A286UBV5_9AGAM</name>
<dbReference type="EMBL" id="NBII01000007">
    <property type="protein sequence ID" value="PAV17048.1"/>
    <property type="molecule type" value="Genomic_DNA"/>
</dbReference>
<dbReference type="Proteomes" id="UP000217199">
    <property type="component" value="Unassembled WGS sequence"/>
</dbReference>
<feature type="signal peptide" evidence="2">
    <location>
        <begin position="1"/>
        <end position="22"/>
    </location>
</feature>
<dbReference type="OrthoDB" id="2317741at2759"/>
<evidence type="ECO:0000313" key="5">
    <source>
        <dbReference type="Proteomes" id="UP000217199"/>
    </source>
</evidence>
<evidence type="ECO:0000256" key="1">
    <source>
        <dbReference type="ARBA" id="ARBA00022729"/>
    </source>
</evidence>
<evidence type="ECO:0000256" key="2">
    <source>
        <dbReference type="SAM" id="SignalP"/>
    </source>
</evidence>
<evidence type="ECO:0000313" key="4">
    <source>
        <dbReference type="EMBL" id="PAV17048.1"/>
    </source>
</evidence>
<feature type="chain" id="PRO_5013655774" description="Yeast cell wall synthesis Kre9/Knh1-like N-terminal domain-containing protein" evidence="2">
    <location>
        <begin position="23"/>
        <end position="153"/>
    </location>
</feature>
<dbReference type="InterPro" id="IPR018466">
    <property type="entry name" value="Kre9/Knh1-like_N"/>
</dbReference>
<proteinExistence type="predicted"/>
<keyword evidence="5" id="KW-1185">Reference proteome</keyword>
<protein>
    <recommendedName>
        <fullName evidence="3">Yeast cell wall synthesis Kre9/Knh1-like N-terminal domain-containing protein</fullName>
    </recommendedName>
</protein>
<reference evidence="4 5" key="1">
    <citation type="journal article" date="2017" name="Mol. Ecol.">
        <title>Comparative and population genomic landscape of Phellinus noxius: A hypervariable fungus causing root rot in trees.</title>
        <authorList>
            <person name="Chung C.L."/>
            <person name="Lee T.J."/>
            <person name="Akiba M."/>
            <person name="Lee H.H."/>
            <person name="Kuo T.H."/>
            <person name="Liu D."/>
            <person name="Ke H.M."/>
            <person name="Yokoi T."/>
            <person name="Roa M.B."/>
            <person name="Lu M.J."/>
            <person name="Chang Y.Y."/>
            <person name="Ann P.J."/>
            <person name="Tsai J.N."/>
            <person name="Chen C.Y."/>
            <person name="Tzean S.S."/>
            <person name="Ota Y."/>
            <person name="Hattori T."/>
            <person name="Sahashi N."/>
            <person name="Liou R.F."/>
            <person name="Kikuchi T."/>
            <person name="Tsai I.J."/>
        </authorList>
    </citation>
    <scope>NUCLEOTIDE SEQUENCE [LARGE SCALE GENOMIC DNA]</scope>
    <source>
        <strain evidence="4 5">FFPRI411160</strain>
    </source>
</reference>
<gene>
    <name evidence="4" type="ORF">PNOK_0711200</name>
</gene>
<dbReference type="Pfam" id="PF10342">
    <property type="entry name" value="Kre9_KNH"/>
    <property type="match status" value="1"/>
</dbReference>
<organism evidence="4 5">
    <name type="scientific">Pyrrhoderma noxium</name>
    <dbReference type="NCBI Taxonomy" id="2282107"/>
    <lineage>
        <taxon>Eukaryota</taxon>
        <taxon>Fungi</taxon>
        <taxon>Dikarya</taxon>
        <taxon>Basidiomycota</taxon>
        <taxon>Agaricomycotina</taxon>
        <taxon>Agaricomycetes</taxon>
        <taxon>Hymenochaetales</taxon>
        <taxon>Hymenochaetaceae</taxon>
        <taxon>Pyrrhoderma</taxon>
    </lineage>
</organism>
<dbReference type="STRING" id="2282107.A0A286UBV5"/>
<accession>A0A286UBV5</accession>
<dbReference type="AlphaFoldDB" id="A0A286UBV5"/>
<evidence type="ECO:0000259" key="3">
    <source>
        <dbReference type="Pfam" id="PF10342"/>
    </source>
</evidence>
<comment type="caution">
    <text evidence="4">The sequence shown here is derived from an EMBL/GenBank/DDBJ whole genome shotgun (WGS) entry which is preliminary data.</text>
</comment>
<keyword evidence="1 2" id="KW-0732">Signal</keyword>
<sequence length="153" mass="16128">MSTFVSLLLGFLILITLDGASALALPAPGEVKIVKRDVWAPPVTSPTVGTVWQVGDTVQVTWSTKNPPKELTNSIGKVVLRTSDGFVKGQGGLNEPLASNFSIFDGSVNITVPKVPARGDYQVILFGDSGNTSPYFTITSPMLAAMADFALSN</sequence>
<dbReference type="InParanoid" id="A0A286UBV5"/>